<sequence length="54" mass="6192">MKAWVTLRSSENAKRGTVIVCHLYSKSIHEISLLLNILWSTVSSIIKSGNYWEQ</sequence>
<protein>
    <submittedName>
        <fullName evidence="1">Uncharacterized protein</fullName>
    </submittedName>
</protein>
<proteinExistence type="predicted"/>
<reference evidence="1" key="1">
    <citation type="submission" date="2023-05" db="EMBL/GenBank/DDBJ databases">
        <authorList>
            <person name="Stuckert A."/>
        </authorList>
    </citation>
    <scope>NUCLEOTIDE SEQUENCE</scope>
</reference>
<gene>
    <name evidence="1" type="ORF">SPARVUS_LOCUS3014475</name>
</gene>
<accession>A0ABN9BJL9</accession>
<dbReference type="EMBL" id="CATNWA010004335">
    <property type="protein sequence ID" value="CAI9547546.1"/>
    <property type="molecule type" value="Genomic_DNA"/>
</dbReference>
<evidence type="ECO:0000313" key="2">
    <source>
        <dbReference type="Proteomes" id="UP001162483"/>
    </source>
</evidence>
<dbReference type="Proteomes" id="UP001162483">
    <property type="component" value="Unassembled WGS sequence"/>
</dbReference>
<organism evidence="1 2">
    <name type="scientific">Staurois parvus</name>
    <dbReference type="NCBI Taxonomy" id="386267"/>
    <lineage>
        <taxon>Eukaryota</taxon>
        <taxon>Metazoa</taxon>
        <taxon>Chordata</taxon>
        <taxon>Craniata</taxon>
        <taxon>Vertebrata</taxon>
        <taxon>Euteleostomi</taxon>
        <taxon>Amphibia</taxon>
        <taxon>Batrachia</taxon>
        <taxon>Anura</taxon>
        <taxon>Neobatrachia</taxon>
        <taxon>Ranoidea</taxon>
        <taxon>Ranidae</taxon>
        <taxon>Staurois</taxon>
    </lineage>
</organism>
<name>A0ABN9BJL9_9NEOB</name>
<keyword evidence="2" id="KW-1185">Reference proteome</keyword>
<comment type="caution">
    <text evidence="1">The sequence shown here is derived from an EMBL/GenBank/DDBJ whole genome shotgun (WGS) entry which is preliminary data.</text>
</comment>
<evidence type="ECO:0000313" key="1">
    <source>
        <dbReference type="EMBL" id="CAI9547546.1"/>
    </source>
</evidence>